<feature type="region of interest" description="Disordered" evidence="6">
    <location>
        <begin position="271"/>
        <end position="357"/>
    </location>
</feature>
<feature type="compositionally biased region" description="Basic and acidic residues" evidence="6">
    <location>
        <begin position="326"/>
        <end position="342"/>
    </location>
</feature>
<dbReference type="AlphaFoldDB" id="A0A9D3WYF8"/>
<feature type="compositionally biased region" description="Polar residues" evidence="6">
    <location>
        <begin position="540"/>
        <end position="553"/>
    </location>
</feature>
<keyword evidence="3" id="KW-0862">Zinc</keyword>
<evidence type="ECO:0000256" key="6">
    <source>
        <dbReference type="SAM" id="MobiDB-lite"/>
    </source>
</evidence>
<dbReference type="Pfam" id="PF13445">
    <property type="entry name" value="zf-RING_UBOX"/>
    <property type="match status" value="1"/>
</dbReference>
<comment type="caution">
    <text evidence="9">The sequence shown here is derived from an EMBL/GenBank/DDBJ whole genome shotgun (WGS) entry which is preliminary data.</text>
</comment>
<dbReference type="PROSITE" id="PS50089">
    <property type="entry name" value="ZF_RING_2"/>
    <property type="match status" value="1"/>
</dbReference>
<evidence type="ECO:0000256" key="1">
    <source>
        <dbReference type="ARBA" id="ARBA00022723"/>
    </source>
</evidence>
<dbReference type="Pfam" id="PF00643">
    <property type="entry name" value="zf-B_box"/>
    <property type="match status" value="1"/>
</dbReference>
<evidence type="ECO:0000259" key="7">
    <source>
        <dbReference type="PROSITE" id="PS50089"/>
    </source>
</evidence>
<dbReference type="SMART" id="SM00184">
    <property type="entry name" value="RING"/>
    <property type="match status" value="1"/>
</dbReference>
<dbReference type="GO" id="GO:0008270">
    <property type="term" value="F:zinc ion binding"/>
    <property type="evidence" value="ECO:0007669"/>
    <property type="project" value="UniProtKB-KW"/>
</dbReference>
<keyword evidence="2 4" id="KW-0863">Zinc-finger</keyword>
<feature type="compositionally biased region" description="Basic and acidic residues" evidence="6">
    <location>
        <begin position="218"/>
        <end position="231"/>
    </location>
</feature>
<dbReference type="InterPro" id="IPR017907">
    <property type="entry name" value="Znf_RING_CS"/>
</dbReference>
<keyword evidence="5" id="KW-0175">Coiled coil</keyword>
<dbReference type="Gene3D" id="3.30.40.10">
    <property type="entry name" value="Zinc/RING finger domain, C3HC4 (zinc finger)"/>
    <property type="match status" value="1"/>
</dbReference>
<dbReference type="SMART" id="SM00336">
    <property type="entry name" value="BBOX"/>
    <property type="match status" value="1"/>
</dbReference>
<evidence type="ECO:0000313" key="9">
    <source>
        <dbReference type="EMBL" id="KAH1170419.1"/>
    </source>
</evidence>
<feature type="domain" description="B box-type" evidence="8">
    <location>
        <begin position="87"/>
        <end position="128"/>
    </location>
</feature>
<dbReference type="InterPro" id="IPR000315">
    <property type="entry name" value="Znf_B-box"/>
</dbReference>
<dbReference type="Gene3D" id="3.30.160.60">
    <property type="entry name" value="Classic Zinc Finger"/>
    <property type="match status" value="1"/>
</dbReference>
<gene>
    <name evidence="9" type="ORF">KIL84_001404</name>
</gene>
<dbReference type="SUPFAM" id="SSF57850">
    <property type="entry name" value="RING/U-box"/>
    <property type="match status" value="1"/>
</dbReference>
<dbReference type="Proteomes" id="UP000827986">
    <property type="component" value="Unassembled WGS sequence"/>
</dbReference>
<evidence type="ECO:0000256" key="2">
    <source>
        <dbReference type="ARBA" id="ARBA00022771"/>
    </source>
</evidence>
<proteinExistence type="predicted"/>
<evidence type="ECO:0000313" key="10">
    <source>
        <dbReference type="Proteomes" id="UP000827986"/>
    </source>
</evidence>
<evidence type="ECO:0000256" key="3">
    <source>
        <dbReference type="ARBA" id="ARBA00022833"/>
    </source>
</evidence>
<evidence type="ECO:0000259" key="8">
    <source>
        <dbReference type="PROSITE" id="PS50119"/>
    </source>
</evidence>
<dbReference type="CDD" id="cd19762">
    <property type="entry name" value="Bbox2_TRIM7-like"/>
    <property type="match status" value="1"/>
</dbReference>
<dbReference type="InterPro" id="IPR027370">
    <property type="entry name" value="Znf-RING_euk"/>
</dbReference>
<keyword evidence="1" id="KW-0479">Metal-binding</keyword>
<dbReference type="SUPFAM" id="SSF57845">
    <property type="entry name" value="B-box zinc-binding domain"/>
    <property type="match status" value="1"/>
</dbReference>
<feature type="compositionally biased region" description="Basic residues" evidence="6">
    <location>
        <begin position="207"/>
        <end position="217"/>
    </location>
</feature>
<feature type="coiled-coil region" evidence="5">
    <location>
        <begin position="132"/>
        <end position="159"/>
    </location>
</feature>
<dbReference type="PROSITE" id="PS00518">
    <property type="entry name" value="ZF_RING_1"/>
    <property type="match status" value="1"/>
</dbReference>
<feature type="region of interest" description="Disordered" evidence="6">
    <location>
        <begin position="166"/>
        <end position="231"/>
    </location>
</feature>
<evidence type="ECO:0000256" key="5">
    <source>
        <dbReference type="SAM" id="Coils"/>
    </source>
</evidence>
<feature type="compositionally biased region" description="Basic and acidic residues" evidence="6">
    <location>
        <begin position="197"/>
        <end position="206"/>
    </location>
</feature>
<feature type="compositionally biased region" description="Polar residues" evidence="6">
    <location>
        <begin position="439"/>
        <end position="452"/>
    </location>
</feature>
<accession>A0A9D3WYF8</accession>
<feature type="region of interest" description="Disordered" evidence="6">
    <location>
        <begin position="374"/>
        <end position="562"/>
    </location>
</feature>
<reference evidence="9" key="1">
    <citation type="submission" date="2021-09" db="EMBL/GenBank/DDBJ databases">
        <title>The genome of Mauremys mutica provides insights into the evolution of semi-aquatic lifestyle.</title>
        <authorList>
            <person name="Gong S."/>
            <person name="Gao Y."/>
        </authorList>
    </citation>
    <scope>NUCLEOTIDE SEQUENCE</scope>
    <source>
        <strain evidence="9">MM-2020</strain>
        <tissue evidence="9">Muscle</tissue>
    </source>
</reference>
<dbReference type="InterPro" id="IPR050143">
    <property type="entry name" value="TRIM/RBCC"/>
</dbReference>
<organism evidence="9 10">
    <name type="scientific">Mauremys mutica</name>
    <name type="common">yellowpond turtle</name>
    <dbReference type="NCBI Taxonomy" id="74926"/>
    <lineage>
        <taxon>Eukaryota</taxon>
        <taxon>Metazoa</taxon>
        <taxon>Chordata</taxon>
        <taxon>Craniata</taxon>
        <taxon>Vertebrata</taxon>
        <taxon>Euteleostomi</taxon>
        <taxon>Archelosauria</taxon>
        <taxon>Testudinata</taxon>
        <taxon>Testudines</taxon>
        <taxon>Cryptodira</taxon>
        <taxon>Durocryptodira</taxon>
        <taxon>Testudinoidea</taxon>
        <taxon>Geoemydidae</taxon>
        <taxon>Geoemydinae</taxon>
        <taxon>Mauremys</taxon>
    </lineage>
</organism>
<dbReference type="CDD" id="cd16594">
    <property type="entry name" value="RING-HC_TRIM7-like_C-IV"/>
    <property type="match status" value="1"/>
</dbReference>
<keyword evidence="10" id="KW-1185">Reference proteome</keyword>
<dbReference type="EMBL" id="JAHDVG010000484">
    <property type="protein sequence ID" value="KAH1170419.1"/>
    <property type="molecule type" value="Genomic_DNA"/>
</dbReference>
<name>A0A9D3WYF8_9SAUR</name>
<dbReference type="InterPro" id="IPR001841">
    <property type="entry name" value="Znf_RING"/>
</dbReference>
<dbReference type="PANTHER" id="PTHR24103">
    <property type="entry name" value="E3 UBIQUITIN-PROTEIN LIGASE TRIM"/>
    <property type="match status" value="1"/>
</dbReference>
<evidence type="ECO:0000256" key="4">
    <source>
        <dbReference type="PROSITE-ProRule" id="PRU00024"/>
    </source>
</evidence>
<feature type="compositionally biased region" description="Basic and acidic residues" evidence="6">
    <location>
        <begin position="166"/>
        <end position="181"/>
    </location>
</feature>
<protein>
    <submittedName>
        <fullName evidence="9">Uncharacterized protein</fullName>
    </submittedName>
</protein>
<dbReference type="PROSITE" id="PS50119">
    <property type="entry name" value="ZF_BBOX"/>
    <property type="match status" value="1"/>
</dbReference>
<dbReference type="InterPro" id="IPR013083">
    <property type="entry name" value="Znf_RING/FYVE/PHD"/>
</dbReference>
<sequence>MAASDPVQSIKGNTTCPICLDLFQDPVTSDCGHSFCKDCILHCEGESNITCPQCKTRFQRRNLRANRELRNIVESVPQLLKTKEEPGRGIQCEKHREPLKLYCKEDQVLLCVVCERSQVHRVHTVVPRDEAAQELMETIIELKKQLQSATEKLHLLEDKDWKPLPQRARDEELQRLKRPTEKSPGSQWKSFSPGKKIAVETELQGHKEKKNNRKRVSKKQESKSHVIHASEEASVPNQSYLDSIIHQIRITTEDAEHNKVDVAGLRRRFEVSMSSKESLDPGLRSGKHLASSDHTWIVQVGSKENKKRESAGENVSEKQNGASSHVVEETQTLKRGISETSRDLTPPTLNPSVEEAEDNQVDVAGLRQRFEVSMSSKESLDPGLRSGKHLASSDHTWIVQVGSKKNKKRESAGENVSEKQNGASSHVVEETQTLKRGISETSQDLTPPTLNPSVEEAEDNQVDVAGLRQRFEVSMSSKESLDPGLRSGKHLASSDQTWIVQVGSKKNKKRESAGENVSEKQNGASSHVGEETQTPKHGINRTSQDMTPPTASPTVEEAEGIQVHVVDLRQRFEGLDSESSI</sequence>
<feature type="domain" description="RING-type" evidence="7">
    <location>
        <begin position="16"/>
        <end position="55"/>
    </location>
</feature>